<protein>
    <submittedName>
        <fullName evidence="1">Uncharacterized protein</fullName>
    </submittedName>
</protein>
<proteinExistence type="predicted"/>
<gene>
    <name evidence="1" type="ORF">ATY35_07120</name>
</gene>
<sequence length="352" mass="41052">MPRKFHLDIKDSDPDLIHYQNVIEGNRFDLSTKGQTTPNSKERNPFNIVCFFNEDGFKSYLVYLIQTAKALISHWSDENTAKIMAFMKHSIEHVDSELINDVDHSTKNYIKLISESQVDFIHLGREDHILAELPEKEETKHFKRSWVSLIDHLIDGCNLNELLSIREIKELNKIGKNNIHRKHLYAALSMHVLSFSNRCKESQPVIDTFYGGKAKDTGVDIVGRLLMAHYFLTLALGEDTVQTPDDFLWLKNSKGKNISELKTVTRDLYLKNWVYLYDKENPGAISSQKQLIRILEEHFADLSLSDSVMKRLLKKFRTEDYFHQMLVDKRENEAYLLNREALRRLMLKAHIS</sequence>
<comment type="caution">
    <text evidence="1">The sequence shown here is derived from an EMBL/GenBank/DDBJ whole genome shotgun (WGS) entry which is preliminary data.</text>
</comment>
<dbReference type="RefSeq" id="WP_061900870.1">
    <property type="nucleotide sequence ID" value="NZ_CAXYEW010000045.1"/>
</dbReference>
<reference evidence="1 2" key="1">
    <citation type="submission" date="2015-12" db="EMBL/GenBank/DDBJ databases">
        <authorList>
            <person name="Tarr C.L."/>
            <person name="Gladney L.M."/>
        </authorList>
    </citation>
    <scope>NUCLEOTIDE SEQUENCE [LARGE SCALE GENOMIC DNA]</scope>
    <source>
        <strain evidence="1 2">1048-83</strain>
    </source>
</reference>
<evidence type="ECO:0000313" key="2">
    <source>
        <dbReference type="Proteomes" id="UP000075609"/>
    </source>
</evidence>
<accession>A0ABR5VX97</accession>
<dbReference type="Proteomes" id="UP000075609">
    <property type="component" value="Unassembled WGS sequence"/>
</dbReference>
<evidence type="ECO:0000313" key="1">
    <source>
        <dbReference type="EMBL" id="KYN80883.1"/>
    </source>
</evidence>
<organism evidence="1 2">
    <name type="scientific">Vibrio cidicii</name>
    <dbReference type="NCBI Taxonomy" id="1763883"/>
    <lineage>
        <taxon>Bacteria</taxon>
        <taxon>Pseudomonadati</taxon>
        <taxon>Pseudomonadota</taxon>
        <taxon>Gammaproteobacteria</taxon>
        <taxon>Vibrionales</taxon>
        <taxon>Vibrionaceae</taxon>
        <taxon>Vibrio</taxon>
    </lineage>
</organism>
<keyword evidence="2" id="KW-1185">Reference proteome</keyword>
<dbReference type="EMBL" id="LOBP01000195">
    <property type="protein sequence ID" value="KYN80883.1"/>
    <property type="molecule type" value="Genomic_DNA"/>
</dbReference>
<name>A0ABR5VX97_9VIBR</name>